<comment type="catalytic activity">
    <reaction evidence="25">
        <text>[GlcNAc-(1-&gt;4)-Mur2Ac(oyl-L-Ala-gamma-D-Glu-L-Lys-D-Ala-D-Ala)](n)-di-trans,octa-cis-undecaprenyl diphosphate + beta-D-GlcNAc-(1-&gt;4)-Mur2Ac(oyl-L-Ala-gamma-D-Glu-L-Lys-D-Ala-D-Ala)-di-trans,octa-cis-undecaprenyl diphosphate = [GlcNAc-(1-&gt;4)-Mur2Ac(oyl-L-Ala-gamma-D-Glu-L-Lys-D-Ala-D-Ala)](n+1)-di-trans,octa-cis-undecaprenyl diphosphate + di-trans,octa-cis-undecaprenyl diphosphate + H(+)</text>
        <dbReference type="Rhea" id="RHEA:23708"/>
        <dbReference type="Rhea" id="RHEA-COMP:9602"/>
        <dbReference type="Rhea" id="RHEA-COMP:9603"/>
        <dbReference type="ChEBI" id="CHEBI:15378"/>
        <dbReference type="ChEBI" id="CHEBI:58405"/>
        <dbReference type="ChEBI" id="CHEBI:60033"/>
        <dbReference type="ChEBI" id="CHEBI:78435"/>
        <dbReference type="EC" id="2.4.99.28"/>
    </reaction>
</comment>
<keyword evidence="15" id="KW-0133">Cell shape</keyword>
<evidence type="ECO:0000256" key="4">
    <source>
        <dbReference type="ARBA" id="ARBA00007739"/>
    </source>
</evidence>
<evidence type="ECO:0000256" key="23">
    <source>
        <dbReference type="ARBA" id="ARBA00034000"/>
    </source>
</evidence>
<dbReference type="GO" id="GO:0008658">
    <property type="term" value="F:penicillin binding"/>
    <property type="evidence" value="ECO:0007669"/>
    <property type="project" value="InterPro"/>
</dbReference>
<evidence type="ECO:0000256" key="3">
    <source>
        <dbReference type="ARBA" id="ARBA00007090"/>
    </source>
</evidence>
<dbReference type="EMBL" id="CP003221">
    <property type="protein sequence ID" value="EGJ48609.1"/>
    <property type="molecule type" value="Genomic_DNA"/>
</dbReference>
<comment type="pathway">
    <text evidence="26">Glycan biosynthesis.</text>
</comment>
<dbReference type="InterPro" id="IPR001264">
    <property type="entry name" value="Glyco_trans_51"/>
</dbReference>
<keyword evidence="10" id="KW-0645">Protease</keyword>
<dbReference type="SMART" id="SM00316">
    <property type="entry name" value="S1"/>
    <property type="match status" value="1"/>
</dbReference>
<comment type="similarity">
    <text evidence="3">In the C-terminal section; belongs to the transpeptidase family.</text>
</comment>
<keyword evidence="20" id="KW-0046">Antibiotic resistance</keyword>
<dbReference type="GO" id="GO:0005886">
    <property type="term" value="C:plasma membrane"/>
    <property type="evidence" value="ECO:0007669"/>
    <property type="project" value="UniProtKB-SubCell"/>
</dbReference>
<dbReference type="Pfam" id="PF17092">
    <property type="entry name" value="PCB_OB"/>
    <property type="match status" value="1"/>
</dbReference>
<dbReference type="Gene3D" id="3.40.710.10">
    <property type="entry name" value="DD-peptidase/beta-lactamase superfamily"/>
    <property type="match status" value="2"/>
</dbReference>
<keyword evidence="19" id="KW-0472">Membrane</keyword>
<evidence type="ECO:0000256" key="6">
    <source>
        <dbReference type="ARBA" id="ARBA00018638"/>
    </source>
</evidence>
<keyword evidence="29" id="KW-1185">Reference proteome</keyword>
<dbReference type="UniPathway" id="UPA00219"/>
<dbReference type="Pfam" id="PF00912">
    <property type="entry name" value="Transgly"/>
    <property type="match status" value="1"/>
</dbReference>
<dbReference type="Pfam" id="PF00905">
    <property type="entry name" value="Transpeptidase"/>
    <property type="match status" value="1"/>
</dbReference>
<keyword evidence="18" id="KW-1133">Transmembrane helix</keyword>
<keyword evidence="14" id="KW-0378">Hydrolase</keyword>
<dbReference type="GO" id="GO:0009002">
    <property type="term" value="F:serine-type D-Ala-D-Ala carboxypeptidase activity"/>
    <property type="evidence" value="ECO:0007669"/>
    <property type="project" value="UniProtKB-EC"/>
</dbReference>
<dbReference type="InterPro" id="IPR012340">
    <property type="entry name" value="NA-bd_OB-fold"/>
</dbReference>
<evidence type="ECO:0000259" key="27">
    <source>
        <dbReference type="PROSITE" id="PS50126"/>
    </source>
</evidence>
<protein>
    <recommendedName>
        <fullName evidence="6">Penicillin-binding protein 1A</fullName>
        <ecNumber evidence="24">2.4.99.28</ecNumber>
        <ecNumber evidence="5">3.4.16.4</ecNumber>
    </recommendedName>
</protein>
<evidence type="ECO:0000256" key="15">
    <source>
        <dbReference type="ARBA" id="ARBA00022960"/>
    </source>
</evidence>
<keyword evidence="21" id="KW-0511">Multifunctional enzyme</keyword>
<evidence type="ECO:0000256" key="19">
    <source>
        <dbReference type="ARBA" id="ARBA00023136"/>
    </source>
</evidence>
<sequence length="785" mass="86466" precursor="true">MKKILIVTLVIMAFGITALAAGAVGLYVWASKDLPGFKRIADYNPPLVTTVYSRNGKVLGYFYKEKRFLVTLAEMPKYLPEAFLAAEDSGFYQHDGVDTMAIARAFLANMRAGGIRQGGSTITQQIIKQLLLSPERSYSRKIKEAILAYRLERYLTKEEILTIYLNQIYLGAGAYGVEAAARAYFGKHVNELSLAEAAVLAGLPQAPSNYNPYQHPESAINRQRYVLNRMLESGWINREQYERSLVEPLEFKSMPDPSWKLGAYYLEEVRRWLVERYGEQAVYEGGLHVRAALDMTHQEAAENAMRKGLEESARRRGWEGSLMRLRPEEHAMFLADEALPSEALEPGSWLKVLVTQVSPQGALVRFGDLTGEIPLAQMSWAREPDSQKSPEEVPPVTDATTVLRSGDVVWAEVLKKPAQPNEARWSLALRREPSVEGALVSIRPDSGEVLALVGGYSFQRSQFNRATQALRQPGSAFKPIVYSAALDNGYTPASVLLDAPVVYTDEVTSQIWKPDNFEGVFYGPTLLRTALVKSRNLVTIRIAQKIGIKTIIERAKAMGLVSNFPQDLSVALGSAVVTPLNLCQAYTAFARGGSYINPRLVLDVVSAWGESLYASQPEPVEAISPQTAYIVTSMLKDVVQSGTGWRAKALKRPVAGKTGTSNDERDAWFLGFTPYLVTGVFVGFDSNEPMGKYETGARAASPIWVDYRAAVEEQFPFQDFPRPAGVTMVSIDPQSGLLAGPNSTESLFLPFLEGSAPTEMATGSDSPATMGVTPAEGEDLFKQVY</sequence>
<keyword evidence="8" id="KW-0997">Cell inner membrane</keyword>
<evidence type="ECO:0000256" key="21">
    <source>
        <dbReference type="ARBA" id="ARBA00023268"/>
    </source>
</evidence>
<dbReference type="GO" id="GO:0003676">
    <property type="term" value="F:nucleic acid binding"/>
    <property type="evidence" value="ECO:0007669"/>
    <property type="project" value="InterPro"/>
</dbReference>
<evidence type="ECO:0000313" key="29">
    <source>
        <dbReference type="Proteomes" id="UP000007844"/>
    </source>
</evidence>
<dbReference type="EC" id="2.4.99.28" evidence="24"/>
<evidence type="ECO:0000256" key="17">
    <source>
        <dbReference type="ARBA" id="ARBA00022984"/>
    </source>
</evidence>
<evidence type="ECO:0000313" key="28">
    <source>
        <dbReference type="EMBL" id="EGJ48609.1"/>
    </source>
</evidence>
<keyword evidence="13" id="KW-0812">Transmembrane</keyword>
<dbReference type="InterPro" id="IPR031376">
    <property type="entry name" value="PCB_OB"/>
</dbReference>
<dbReference type="InterPro" id="IPR050396">
    <property type="entry name" value="Glycosyltr_51/Transpeptidase"/>
</dbReference>
<keyword evidence="16" id="KW-0735">Signal-anchor</keyword>
<dbReference type="SUPFAM" id="SSF50249">
    <property type="entry name" value="Nucleic acid-binding proteins"/>
    <property type="match status" value="1"/>
</dbReference>
<comment type="similarity">
    <text evidence="4">In the N-terminal section; belongs to the glycosyltransferase 51 family.</text>
</comment>
<proteinExistence type="inferred from homology"/>
<keyword evidence="17" id="KW-0573">Peptidoglycan synthesis</keyword>
<evidence type="ECO:0000256" key="11">
    <source>
        <dbReference type="ARBA" id="ARBA00022676"/>
    </source>
</evidence>
<dbReference type="GO" id="GO:0030288">
    <property type="term" value="C:outer membrane-bounded periplasmic space"/>
    <property type="evidence" value="ECO:0007669"/>
    <property type="project" value="TreeGrafter"/>
</dbReference>
<evidence type="ECO:0000256" key="2">
    <source>
        <dbReference type="ARBA" id="ARBA00004752"/>
    </source>
</evidence>
<keyword evidence="9" id="KW-0121">Carboxypeptidase</keyword>
<name>F3YU03_DESAF</name>
<evidence type="ECO:0000256" key="24">
    <source>
        <dbReference type="ARBA" id="ARBA00044770"/>
    </source>
</evidence>
<dbReference type="EC" id="3.4.16.4" evidence="5"/>
<dbReference type="HOGENOM" id="CLU_006354_2_4_7"/>
<dbReference type="InterPro" id="IPR023346">
    <property type="entry name" value="Lysozyme-like_dom_sf"/>
</dbReference>
<organism evidence="28 29">
    <name type="scientific">Desulfocurvibacter africanus subsp. africanus str. Walvis Bay</name>
    <dbReference type="NCBI Taxonomy" id="690850"/>
    <lineage>
        <taxon>Bacteria</taxon>
        <taxon>Pseudomonadati</taxon>
        <taxon>Thermodesulfobacteriota</taxon>
        <taxon>Desulfovibrionia</taxon>
        <taxon>Desulfovibrionales</taxon>
        <taxon>Desulfovibrionaceae</taxon>
        <taxon>Desulfocurvibacter</taxon>
    </lineage>
</organism>
<gene>
    <name evidence="28" type="ORF">Desaf_0251</name>
</gene>
<dbReference type="STRING" id="690850.Desaf_0251"/>
<keyword evidence="11" id="KW-0328">Glycosyltransferase</keyword>
<comment type="subcellular location">
    <subcellularLocation>
        <location evidence="1">Cell inner membrane</location>
        <topology evidence="1">Single-pass type II membrane protein</topology>
    </subcellularLocation>
</comment>
<keyword evidence="22" id="KW-0961">Cell wall biogenesis/degradation</keyword>
<dbReference type="SUPFAM" id="SSF56601">
    <property type="entry name" value="beta-lactamase/transpeptidase-like"/>
    <property type="match status" value="1"/>
</dbReference>
<evidence type="ECO:0000256" key="10">
    <source>
        <dbReference type="ARBA" id="ARBA00022670"/>
    </source>
</evidence>
<evidence type="ECO:0000256" key="18">
    <source>
        <dbReference type="ARBA" id="ARBA00022989"/>
    </source>
</evidence>
<evidence type="ECO:0000256" key="8">
    <source>
        <dbReference type="ARBA" id="ARBA00022519"/>
    </source>
</evidence>
<dbReference type="NCBIfam" id="TIGR02074">
    <property type="entry name" value="PBP_1a_fam"/>
    <property type="match status" value="1"/>
</dbReference>
<dbReference type="PANTHER" id="PTHR32282">
    <property type="entry name" value="BINDING PROTEIN TRANSPEPTIDASE, PUTATIVE-RELATED"/>
    <property type="match status" value="1"/>
</dbReference>
<dbReference type="PANTHER" id="PTHR32282:SF27">
    <property type="entry name" value="PENICILLIN-BINDING PROTEIN 1A"/>
    <property type="match status" value="1"/>
</dbReference>
<dbReference type="RefSeq" id="WP_014258467.1">
    <property type="nucleotide sequence ID" value="NC_016629.1"/>
</dbReference>
<dbReference type="GO" id="GO:0006508">
    <property type="term" value="P:proteolysis"/>
    <property type="evidence" value="ECO:0007669"/>
    <property type="project" value="UniProtKB-KW"/>
</dbReference>
<dbReference type="GO" id="GO:0046677">
    <property type="term" value="P:response to antibiotic"/>
    <property type="evidence" value="ECO:0007669"/>
    <property type="project" value="UniProtKB-KW"/>
</dbReference>
<dbReference type="Proteomes" id="UP000007844">
    <property type="component" value="Chromosome"/>
</dbReference>
<dbReference type="FunFam" id="1.10.3810.10:FF:000003">
    <property type="entry name" value="Penicillin-binding protein 1a"/>
    <property type="match status" value="1"/>
</dbReference>
<evidence type="ECO:0000256" key="1">
    <source>
        <dbReference type="ARBA" id="ARBA00004249"/>
    </source>
</evidence>
<evidence type="ECO:0000256" key="20">
    <source>
        <dbReference type="ARBA" id="ARBA00023251"/>
    </source>
</evidence>
<evidence type="ECO:0000256" key="9">
    <source>
        <dbReference type="ARBA" id="ARBA00022645"/>
    </source>
</evidence>
<evidence type="ECO:0000256" key="5">
    <source>
        <dbReference type="ARBA" id="ARBA00012448"/>
    </source>
</evidence>
<dbReference type="InterPro" id="IPR003029">
    <property type="entry name" value="S1_domain"/>
</dbReference>
<comment type="catalytic activity">
    <reaction evidence="23">
        <text>Preferential cleavage: (Ac)2-L-Lys-D-Ala-|-D-Ala. Also transpeptidation of peptidyl-alanyl moieties that are N-acyl substituents of D-alanine.</text>
        <dbReference type="EC" id="3.4.16.4"/>
    </reaction>
</comment>
<dbReference type="GO" id="GO:0009252">
    <property type="term" value="P:peptidoglycan biosynthetic process"/>
    <property type="evidence" value="ECO:0007669"/>
    <property type="project" value="UniProtKB-UniPathway"/>
</dbReference>
<evidence type="ECO:0000256" key="16">
    <source>
        <dbReference type="ARBA" id="ARBA00022968"/>
    </source>
</evidence>
<evidence type="ECO:0000256" key="12">
    <source>
        <dbReference type="ARBA" id="ARBA00022679"/>
    </source>
</evidence>
<comment type="pathway">
    <text evidence="2">Cell wall biogenesis; peptidoglycan biosynthesis.</text>
</comment>
<reference evidence="28 29" key="1">
    <citation type="journal article" date="2011" name="J. Bacteriol.">
        <title>Genome sequence of the mercury-methylating and pleomorphic Desulfovibrio africanus Strain Walvis Bay.</title>
        <authorList>
            <person name="Brown S.D."/>
            <person name="Wall J.D."/>
            <person name="Kucken A.M."/>
            <person name="Gilmour C.C."/>
            <person name="Podar M."/>
            <person name="Brandt C.C."/>
            <person name="Teshima H."/>
            <person name="Detter J.C."/>
            <person name="Han C.S."/>
            <person name="Land M.L."/>
            <person name="Lucas S."/>
            <person name="Han J."/>
            <person name="Pennacchio L."/>
            <person name="Nolan M."/>
            <person name="Pitluck S."/>
            <person name="Woyke T."/>
            <person name="Goodwin L."/>
            <person name="Palumbo A.V."/>
            <person name="Elias D.A."/>
        </authorList>
    </citation>
    <scope>NUCLEOTIDE SEQUENCE [LARGE SCALE GENOMIC DNA]</scope>
    <source>
        <strain evidence="28 29">Walvis Bay</strain>
    </source>
</reference>
<keyword evidence="7" id="KW-1003">Cell membrane</keyword>
<feature type="domain" description="S1 motif" evidence="27">
    <location>
        <begin position="347"/>
        <end position="430"/>
    </location>
</feature>
<dbReference type="GO" id="GO:0008955">
    <property type="term" value="F:peptidoglycan glycosyltransferase activity"/>
    <property type="evidence" value="ECO:0007669"/>
    <property type="project" value="UniProtKB-EC"/>
</dbReference>
<dbReference type="AlphaFoldDB" id="F3YU03"/>
<dbReference type="KEGG" id="daf:Desaf_0251"/>
<dbReference type="GO" id="GO:0008360">
    <property type="term" value="P:regulation of cell shape"/>
    <property type="evidence" value="ECO:0007669"/>
    <property type="project" value="UniProtKB-KW"/>
</dbReference>
<dbReference type="Gene3D" id="1.10.3810.10">
    <property type="entry name" value="Biosynthetic peptidoglycan transglycosylase-like"/>
    <property type="match status" value="1"/>
</dbReference>
<dbReference type="InterPro" id="IPR036950">
    <property type="entry name" value="PBP_transglycosylase"/>
</dbReference>
<evidence type="ECO:0000256" key="26">
    <source>
        <dbReference type="ARBA" id="ARBA00060592"/>
    </source>
</evidence>
<dbReference type="InterPro" id="IPR012338">
    <property type="entry name" value="Beta-lactam/transpept-like"/>
</dbReference>
<evidence type="ECO:0000256" key="7">
    <source>
        <dbReference type="ARBA" id="ARBA00022475"/>
    </source>
</evidence>
<dbReference type="SUPFAM" id="SSF53955">
    <property type="entry name" value="Lysozyme-like"/>
    <property type="match status" value="1"/>
</dbReference>
<keyword evidence="12" id="KW-0808">Transferase</keyword>
<dbReference type="eggNOG" id="COG5009">
    <property type="taxonomic scope" value="Bacteria"/>
</dbReference>
<accession>F3YU03</accession>
<dbReference type="PROSITE" id="PS50126">
    <property type="entry name" value="S1"/>
    <property type="match status" value="1"/>
</dbReference>
<evidence type="ECO:0000256" key="25">
    <source>
        <dbReference type="ARBA" id="ARBA00049902"/>
    </source>
</evidence>
<evidence type="ECO:0000256" key="14">
    <source>
        <dbReference type="ARBA" id="ARBA00022801"/>
    </source>
</evidence>
<dbReference type="InterPro" id="IPR001460">
    <property type="entry name" value="PCN-bd_Tpept"/>
</dbReference>
<evidence type="ECO:0000256" key="13">
    <source>
        <dbReference type="ARBA" id="ARBA00022692"/>
    </source>
</evidence>
<evidence type="ECO:0000256" key="22">
    <source>
        <dbReference type="ARBA" id="ARBA00023316"/>
    </source>
</evidence>
<dbReference type="GO" id="GO:0071555">
    <property type="term" value="P:cell wall organization"/>
    <property type="evidence" value="ECO:0007669"/>
    <property type="project" value="UniProtKB-KW"/>
</dbReference>